<dbReference type="GeneID" id="120254740"/>
<evidence type="ECO:0000313" key="2">
    <source>
        <dbReference type="Proteomes" id="UP001515500"/>
    </source>
</evidence>
<feature type="domain" description="Reverse transcriptase Ty1/copia-type" evidence="1">
    <location>
        <begin position="25"/>
        <end position="90"/>
    </location>
</feature>
<reference evidence="3" key="1">
    <citation type="submission" date="2025-08" db="UniProtKB">
        <authorList>
            <consortium name="RefSeq"/>
        </authorList>
    </citation>
    <scope>IDENTIFICATION</scope>
</reference>
<protein>
    <submittedName>
        <fullName evidence="3">Uncharacterized mitochondrial protein AtMg00810-like</fullName>
    </submittedName>
</protein>
<dbReference type="InterPro" id="IPR013103">
    <property type="entry name" value="RVT_2"/>
</dbReference>
<keyword evidence="2" id="KW-1185">Reference proteome</keyword>
<dbReference type="PANTHER" id="PTHR11439:SF450">
    <property type="entry name" value="REVERSE TRANSCRIPTASE TY1_COPIA-TYPE DOMAIN-CONTAINING PROTEIN"/>
    <property type="match status" value="1"/>
</dbReference>
<dbReference type="RefSeq" id="XP_039118715.1">
    <property type="nucleotide sequence ID" value="XM_039262781.1"/>
</dbReference>
<organism evidence="2 3">
    <name type="scientific">Dioscorea cayennensis subsp. rotundata</name>
    <name type="common">White Guinea yam</name>
    <name type="synonym">Dioscorea rotundata</name>
    <dbReference type="NCBI Taxonomy" id="55577"/>
    <lineage>
        <taxon>Eukaryota</taxon>
        <taxon>Viridiplantae</taxon>
        <taxon>Streptophyta</taxon>
        <taxon>Embryophyta</taxon>
        <taxon>Tracheophyta</taxon>
        <taxon>Spermatophyta</taxon>
        <taxon>Magnoliopsida</taxon>
        <taxon>Liliopsida</taxon>
        <taxon>Dioscoreales</taxon>
        <taxon>Dioscoreaceae</taxon>
        <taxon>Dioscorea</taxon>
    </lineage>
</organism>
<dbReference type="CDD" id="cd09272">
    <property type="entry name" value="RNase_HI_RT_Ty1"/>
    <property type="match status" value="1"/>
</dbReference>
<proteinExistence type="predicted"/>
<sequence length="202" mass="22631">MELAWCLTKRCIYALTTKVPCACSTSKATDKLIQQLAKDFAVKDHGTLHYFLGIKATTSKDDLVLTQRKYIYDLLQKTKMTNCKPASTPISSTDKLSKTQGSPFSEIAIRFTYWGVVKRILQYIKATFSHGLFIQKSSSRLLTAFSDVDWVGCPDDHHSTSGFVVYLGPNLISWSYSKHPTISRSNIEAECKVLANTTAKFV</sequence>
<evidence type="ECO:0000259" key="1">
    <source>
        <dbReference type="Pfam" id="PF07727"/>
    </source>
</evidence>
<name>A0AB40AUQ8_DIOCR</name>
<gene>
    <name evidence="3" type="primary">LOC120254740</name>
</gene>
<dbReference type="PANTHER" id="PTHR11439">
    <property type="entry name" value="GAG-POL-RELATED RETROTRANSPOSON"/>
    <property type="match status" value="1"/>
</dbReference>
<dbReference type="AlphaFoldDB" id="A0AB40AUQ8"/>
<dbReference type="Proteomes" id="UP001515500">
    <property type="component" value="Unplaced"/>
</dbReference>
<evidence type="ECO:0000313" key="3">
    <source>
        <dbReference type="RefSeq" id="XP_039118715.1"/>
    </source>
</evidence>
<dbReference type="Pfam" id="PF07727">
    <property type="entry name" value="RVT_2"/>
    <property type="match status" value="1"/>
</dbReference>
<accession>A0AB40AUQ8</accession>